<sequence>MMKRQRGAVSGVSVANLNPSKFEGTTMEVAAMVAMQGKKKPKKENEKVKEKVGQSAAEEERKVKKELGLFGTVDNMVGWNLEENWAWLQDGLVDEQMSWSSAWCPVWDVDFNAEAFGSLYNDVFWDDDIWNLKKEIPNPSVR</sequence>
<gene>
    <name evidence="1" type="ORF">L6164_026865</name>
</gene>
<proteinExistence type="predicted"/>
<dbReference type="EMBL" id="CM039436">
    <property type="protein sequence ID" value="KAI4313923.1"/>
    <property type="molecule type" value="Genomic_DNA"/>
</dbReference>
<keyword evidence="2" id="KW-1185">Reference proteome</keyword>
<comment type="caution">
    <text evidence="1">The sequence shown here is derived from an EMBL/GenBank/DDBJ whole genome shotgun (WGS) entry which is preliminary data.</text>
</comment>
<evidence type="ECO:0000313" key="1">
    <source>
        <dbReference type="EMBL" id="KAI4313923.1"/>
    </source>
</evidence>
<organism evidence="1 2">
    <name type="scientific">Bauhinia variegata</name>
    <name type="common">Purple orchid tree</name>
    <name type="synonym">Phanera variegata</name>
    <dbReference type="NCBI Taxonomy" id="167791"/>
    <lineage>
        <taxon>Eukaryota</taxon>
        <taxon>Viridiplantae</taxon>
        <taxon>Streptophyta</taxon>
        <taxon>Embryophyta</taxon>
        <taxon>Tracheophyta</taxon>
        <taxon>Spermatophyta</taxon>
        <taxon>Magnoliopsida</taxon>
        <taxon>eudicotyledons</taxon>
        <taxon>Gunneridae</taxon>
        <taxon>Pentapetalae</taxon>
        <taxon>rosids</taxon>
        <taxon>fabids</taxon>
        <taxon>Fabales</taxon>
        <taxon>Fabaceae</taxon>
        <taxon>Cercidoideae</taxon>
        <taxon>Cercideae</taxon>
        <taxon>Bauhiniinae</taxon>
        <taxon>Bauhinia</taxon>
    </lineage>
</organism>
<dbReference type="Proteomes" id="UP000828941">
    <property type="component" value="Chromosome 11"/>
</dbReference>
<evidence type="ECO:0000313" key="2">
    <source>
        <dbReference type="Proteomes" id="UP000828941"/>
    </source>
</evidence>
<protein>
    <submittedName>
        <fullName evidence="1">Uncharacterized protein</fullName>
    </submittedName>
</protein>
<name>A0ACB9LS56_BAUVA</name>
<accession>A0ACB9LS56</accession>
<reference evidence="1 2" key="1">
    <citation type="journal article" date="2022" name="DNA Res.">
        <title>Chromosomal-level genome assembly of the orchid tree Bauhinia variegata (Leguminosae; Cercidoideae) supports the allotetraploid origin hypothesis of Bauhinia.</title>
        <authorList>
            <person name="Zhong Y."/>
            <person name="Chen Y."/>
            <person name="Zheng D."/>
            <person name="Pang J."/>
            <person name="Liu Y."/>
            <person name="Luo S."/>
            <person name="Meng S."/>
            <person name="Qian L."/>
            <person name="Wei D."/>
            <person name="Dai S."/>
            <person name="Zhou R."/>
        </authorList>
    </citation>
    <scope>NUCLEOTIDE SEQUENCE [LARGE SCALE GENOMIC DNA]</scope>
    <source>
        <strain evidence="1">BV-YZ2020</strain>
    </source>
</reference>